<evidence type="ECO:0000259" key="16">
    <source>
        <dbReference type="Pfam" id="PF16491"/>
    </source>
</evidence>
<feature type="transmembrane region" description="Helical" evidence="14">
    <location>
        <begin position="151"/>
        <end position="170"/>
    </location>
</feature>
<keyword evidence="9 13" id="KW-0482">Metalloprotease</keyword>
<evidence type="ECO:0000256" key="4">
    <source>
        <dbReference type="ARBA" id="ARBA00022723"/>
    </source>
</evidence>
<evidence type="ECO:0000256" key="13">
    <source>
        <dbReference type="RuleBase" id="RU003983"/>
    </source>
</evidence>
<dbReference type="AlphaFoldDB" id="A0A5C1QBS1"/>
<dbReference type="Proteomes" id="UP000323824">
    <property type="component" value="Chromosome"/>
</dbReference>
<feature type="transmembrane region" description="Helical" evidence="14">
    <location>
        <begin position="293"/>
        <end position="313"/>
    </location>
</feature>
<organism evidence="17 18">
    <name type="scientific">Thiospirochaeta perfilievii</name>
    <dbReference type="NCBI Taxonomy" id="252967"/>
    <lineage>
        <taxon>Bacteria</taxon>
        <taxon>Pseudomonadati</taxon>
        <taxon>Spirochaetota</taxon>
        <taxon>Spirochaetia</taxon>
        <taxon>Spirochaetales</taxon>
        <taxon>Spirochaetaceae</taxon>
        <taxon>Thiospirochaeta</taxon>
    </lineage>
</organism>
<comment type="similarity">
    <text evidence="13">Belongs to the peptidase M48 family.</text>
</comment>
<feature type="active site" evidence="11">
    <location>
        <position position="280"/>
    </location>
</feature>
<dbReference type="InterPro" id="IPR027057">
    <property type="entry name" value="CAXX_Prtase_1"/>
</dbReference>
<evidence type="ECO:0000256" key="6">
    <source>
        <dbReference type="ARBA" id="ARBA00022824"/>
    </source>
</evidence>
<feature type="transmembrane region" description="Helical" evidence="14">
    <location>
        <begin position="325"/>
        <end position="345"/>
    </location>
</feature>
<reference evidence="17 18" key="2">
    <citation type="submission" date="2019-09" db="EMBL/GenBank/DDBJ databases">
        <title>Complete Genome Sequence and Methylome Analysis of free living Spirochaetas.</title>
        <authorList>
            <person name="Leshcheva N."/>
            <person name="Mikheeva N."/>
        </authorList>
    </citation>
    <scope>NUCLEOTIDE SEQUENCE [LARGE SCALE GENOMIC DNA]</scope>
    <source>
        <strain evidence="17 18">P</strain>
    </source>
</reference>
<keyword evidence="4 12" id="KW-0479">Metal-binding</keyword>
<dbReference type="PANTHER" id="PTHR10120">
    <property type="entry name" value="CAAX PRENYL PROTEASE 1"/>
    <property type="match status" value="1"/>
</dbReference>
<dbReference type="KEGG" id="sper:EW093_12635"/>
<dbReference type="InterPro" id="IPR001915">
    <property type="entry name" value="Peptidase_M48"/>
</dbReference>
<evidence type="ECO:0000313" key="18">
    <source>
        <dbReference type="Proteomes" id="UP000323824"/>
    </source>
</evidence>
<protein>
    <submittedName>
        <fullName evidence="17">M48 family peptidase</fullName>
    </submittedName>
</protein>
<dbReference type="Pfam" id="PF01435">
    <property type="entry name" value="Peptidase_M48"/>
    <property type="match status" value="1"/>
</dbReference>
<evidence type="ECO:0000256" key="5">
    <source>
        <dbReference type="ARBA" id="ARBA00022801"/>
    </source>
</evidence>
<keyword evidence="8 14" id="KW-1133">Transmembrane helix</keyword>
<evidence type="ECO:0000256" key="8">
    <source>
        <dbReference type="ARBA" id="ARBA00022989"/>
    </source>
</evidence>
<dbReference type="GO" id="GO:0071586">
    <property type="term" value="P:CAAX-box protein processing"/>
    <property type="evidence" value="ECO:0007669"/>
    <property type="project" value="InterPro"/>
</dbReference>
<keyword evidence="7 12" id="KW-0862">Zinc</keyword>
<dbReference type="InterPro" id="IPR032456">
    <property type="entry name" value="Peptidase_M48_N"/>
</dbReference>
<evidence type="ECO:0000256" key="9">
    <source>
        <dbReference type="ARBA" id="ARBA00023049"/>
    </source>
</evidence>
<feature type="binding site" evidence="12">
    <location>
        <position position="357"/>
    </location>
    <ligand>
        <name>Zn(2+)</name>
        <dbReference type="ChEBI" id="CHEBI:29105"/>
        <note>catalytic</note>
    </ligand>
</feature>
<feature type="domain" description="CAAX prenyl protease 1 N-terminal" evidence="16">
    <location>
        <begin position="32"/>
        <end position="206"/>
    </location>
</feature>
<keyword evidence="10 14" id="KW-0472">Membrane</keyword>
<keyword evidence="5 13" id="KW-0378">Hydrolase</keyword>
<dbReference type="RefSeq" id="WP_149568763.1">
    <property type="nucleotide sequence ID" value="NZ_CP035807.1"/>
</dbReference>
<feature type="transmembrane region" description="Helical" evidence="14">
    <location>
        <begin position="67"/>
        <end position="89"/>
    </location>
</feature>
<keyword evidence="3 14" id="KW-0812">Transmembrane</keyword>
<feature type="binding site" evidence="12">
    <location>
        <position position="283"/>
    </location>
    <ligand>
        <name>Zn(2+)</name>
        <dbReference type="ChEBI" id="CHEBI:29105"/>
        <note>catalytic</note>
    </ligand>
</feature>
<keyword evidence="2 13" id="KW-0645">Protease</keyword>
<evidence type="ECO:0000256" key="1">
    <source>
        <dbReference type="ARBA" id="ARBA00004477"/>
    </source>
</evidence>
<evidence type="ECO:0000256" key="3">
    <source>
        <dbReference type="ARBA" id="ARBA00022692"/>
    </source>
</evidence>
<feature type="active site" description="Proton donor" evidence="11">
    <location>
        <position position="361"/>
    </location>
</feature>
<comment type="subcellular location">
    <subcellularLocation>
        <location evidence="1">Endoplasmic reticulum membrane</location>
        <topology evidence="1">Multi-pass membrane protein</topology>
    </subcellularLocation>
</comment>
<dbReference type="EMBL" id="CP035807">
    <property type="protein sequence ID" value="QEN05525.1"/>
    <property type="molecule type" value="Genomic_DNA"/>
</dbReference>
<evidence type="ECO:0000259" key="15">
    <source>
        <dbReference type="Pfam" id="PF01435"/>
    </source>
</evidence>
<accession>A0A5C1QBS1</accession>
<proteinExistence type="inferred from homology"/>
<dbReference type="OrthoDB" id="9781930at2"/>
<evidence type="ECO:0000256" key="7">
    <source>
        <dbReference type="ARBA" id="ARBA00022833"/>
    </source>
</evidence>
<dbReference type="CDD" id="cd07343">
    <property type="entry name" value="M48A_Zmpste24p_like"/>
    <property type="match status" value="1"/>
</dbReference>
<evidence type="ECO:0000256" key="11">
    <source>
        <dbReference type="PIRSR" id="PIRSR627057-1"/>
    </source>
</evidence>
<reference evidence="17 18" key="1">
    <citation type="submission" date="2019-02" db="EMBL/GenBank/DDBJ databases">
        <authorList>
            <person name="Fomenkov A."/>
            <person name="Dubinina G."/>
            <person name="Grabovich M."/>
            <person name="Vincze T."/>
            <person name="Roberts R.J."/>
        </authorList>
    </citation>
    <scope>NUCLEOTIDE SEQUENCE [LARGE SCALE GENOMIC DNA]</scope>
    <source>
        <strain evidence="17 18">P</strain>
    </source>
</reference>
<feature type="binding site" evidence="12">
    <location>
        <position position="279"/>
    </location>
    <ligand>
        <name>Zn(2+)</name>
        <dbReference type="ChEBI" id="CHEBI:29105"/>
        <note>catalytic</note>
    </ligand>
</feature>
<dbReference type="Pfam" id="PF16491">
    <property type="entry name" value="Peptidase_M48_N"/>
    <property type="match status" value="1"/>
</dbReference>
<feature type="domain" description="Peptidase M48" evidence="15">
    <location>
        <begin position="209"/>
        <end position="414"/>
    </location>
</feature>
<dbReference type="GO" id="GO:0046872">
    <property type="term" value="F:metal ion binding"/>
    <property type="evidence" value="ECO:0007669"/>
    <property type="project" value="UniProtKB-KW"/>
</dbReference>
<dbReference type="Gene3D" id="3.30.2010.10">
    <property type="entry name" value="Metalloproteases ('zincins'), catalytic domain"/>
    <property type="match status" value="1"/>
</dbReference>
<dbReference type="FunFam" id="3.30.2010.10:FF:000002">
    <property type="entry name" value="CAAX prenyl protease"/>
    <property type="match status" value="1"/>
</dbReference>
<dbReference type="GO" id="GO:0004222">
    <property type="term" value="F:metalloendopeptidase activity"/>
    <property type="evidence" value="ECO:0007669"/>
    <property type="project" value="InterPro"/>
</dbReference>
<feature type="transmembrane region" description="Helical" evidence="14">
    <location>
        <begin position="6"/>
        <end position="27"/>
    </location>
</feature>
<evidence type="ECO:0000313" key="17">
    <source>
        <dbReference type="EMBL" id="QEN05525.1"/>
    </source>
</evidence>
<sequence>MNNYIFATIYLTLLTIEFITLYTLTLLNINSVLKNRDNIPDIFKSIISPQKYEKSIAYTLKKEHFSIFRLVFSLILTVTILFSGILGGIESILMGLTSNKIILGLLFLGVVSLILGLFDLPLSLYSTFVIEEEFGFNKLTIKAYIGDMIKQIVLSLVLGIIILTTLFIFMDKTADLWWLWASIFFISFQLLLLVIYPNFIAPIFNKFSPLEDGELKIALEEMAVKANFKINGIYVMDGSKRSGHSNAYFTGIGSSKRIVLYDTLIENLSTEELCGVLAHEIGHWSKGHIKKRLILTFISVPLSFFILSLALNFKPLYTTFNMVEGTYHGLLVLMMLISSSFTFFFSPLSNLLSRKHEFEADSFAKNLRGESDSLIQALLKLSKDNLSNLTPDKNYSAFHYSHPPVIERVKNLKDLVE</sequence>
<evidence type="ECO:0000256" key="2">
    <source>
        <dbReference type="ARBA" id="ARBA00022670"/>
    </source>
</evidence>
<feature type="transmembrane region" description="Helical" evidence="14">
    <location>
        <begin position="101"/>
        <end position="130"/>
    </location>
</feature>
<keyword evidence="6" id="KW-0256">Endoplasmic reticulum</keyword>
<name>A0A5C1QBS1_9SPIO</name>
<evidence type="ECO:0000256" key="10">
    <source>
        <dbReference type="ARBA" id="ARBA00023136"/>
    </source>
</evidence>
<feature type="transmembrane region" description="Helical" evidence="14">
    <location>
        <begin position="176"/>
        <end position="196"/>
    </location>
</feature>
<keyword evidence="18" id="KW-1185">Reference proteome</keyword>
<comment type="cofactor">
    <cofactor evidence="12 13">
        <name>Zn(2+)</name>
        <dbReference type="ChEBI" id="CHEBI:29105"/>
    </cofactor>
    <text evidence="12 13">Binds 1 zinc ion per subunit.</text>
</comment>
<evidence type="ECO:0000256" key="14">
    <source>
        <dbReference type="SAM" id="Phobius"/>
    </source>
</evidence>
<evidence type="ECO:0000256" key="12">
    <source>
        <dbReference type="PIRSR" id="PIRSR627057-2"/>
    </source>
</evidence>
<gene>
    <name evidence="17" type="ORF">EW093_12635</name>
</gene>